<dbReference type="EMBL" id="CP023777">
    <property type="protein sequence ID" value="ATL47591.1"/>
    <property type="molecule type" value="Genomic_DNA"/>
</dbReference>
<sequence>MKKLFVCLATLFCAFSATNSQAQDVKGFFEPGAKIFWIGVDYSQAKLINDGTRNADDFVDKYFQQINELVINEPKNYKVIEAFGQSELDADLSYVNKVNAKADPAKLHSSNLKDYSRFTEADIQKAVKEFNFNGKKGYGVVFIVEAMNKTGKKTSVWVTGVDMGSKKVLFTERMLGDARGFGNRNYWAGSIADILKDINKKQFKAWRSKYGS</sequence>
<organism evidence="2 3">
    <name type="scientific">Chitinophaga caeni</name>
    <dbReference type="NCBI Taxonomy" id="2029983"/>
    <lineage>
        <taxon>Bacteria</taxon>
        <taxon>Pseudomonadati</taxon>
        <taxon>Bacteroidota</taxon>
        <taxon>Chitinophagia</taxon>
        <taxon>Chitinophagales</taxon>
        <taxon>Chitinophagaceae</taxon>
        <taxon>Chitinophaga</taxon>
    </lineage>
</organism>
<evidence type="ECO:0008006" key="4">
    <source>
        <dbReference type="Google" id="ProtNLM"/>
    </source>
</evidence>
<evidence type="ECO:0000313" key="2">
    <source>
        <dbReference type="EMBL" id="ATL47591.1"/>
    </source>
</evidence>
<keyword evidence="1" id="KW-0732">Signal</keyword>
<accession>A0A291QUJ8</accession>
<gene>
    <name evidence="2" type="ORF">COR50_10665</name>
</gene>
<dbReference type="AlphaFoldDB" id="A0A291QUJ8"/>
<feature type="signal peptide" evidence="1">
    <location>
        <begin position="1"/>
        <end position="22"/>
    </location>
</feature>
<proteinExistence type="predicted"/>
<dbReference type="OrthoDB" id="1003359at2"/>
<dbReference type="Proteomes" id="UP000220133">
    <property type="component" value="Chromosome"/>
</dbReference>
<evidence type="ECO:0000313" key="3">
    <source>
        <dbReference type="Proteomes" id="UP000220133"/>
    </source>
</evidence>
<name>A0A291QUJ8_9BACT</name>
<dbReference type="RefSeq" id="WP_098193968.1">
    <property type="nucleotide sequence ID" value="NZ_CP023777.1"/>
</dbReference>
<protein>
    <recommendedName>
        <fullName evidence="4">DUF4410 domain-containing protein</fullName>
    </recommendedName>
</protein>
<reference evidence="2 3" key="1">
    <citation type="submission" date="2017-10" db="EMBL/GenBank/DDBJ databases">
        <title>Paenichitinophaga pekingensis gen. nov., sp. nov., isolated from activated sludge.</title>
        <authorList>
            <person name="Jin D."/>
            <person name="Kong X."/>
            <person name="Deng Y."/>
            <person name="Bai Z."/>
        </authorList>
    </citation>
    <scope>NUCLEOTIDE SEQUENCE [LARGE SCALE GENOMIC DNA]</scope>
    <source>
        <strain evidence="2 3">13</strain>
    </source>
</reference>
<evidence type="ECO:0000256" key="1">
    <source>
        <dbReference type="SAM" id="SignalP"/>
    </source>
</evidence>
<dbReference type="KEGG" id="cbae:COR50_10665"/>
<keyword evidence="3" id="KW-1185">Reference proteome</keyword>
<feature type="chain" id="PRO_5012313139" description="DUF4410 domain-containing protein" evidence="1">
    <location>
        <begin position="23"/>
        <end position="212"/>
    </location>
</feature>